<dbReference type="GO" id="GO:0022857">
    <property type="term" value="F:transmembrane transporter activity"/>
    <property type="evidence" value="ECO:0007669"/>
    <property type="project" value="TreeGrafter"/>
</dbReference>
<gene>
    <name evidence="6" type="primary">ORF21066</name>
</gene>
<evidence type="ECO:0000256" key="4">
    <source>
        <dbReference type="ARBA" id="ARBA00023136"/>
    </source>
</evidence>
<evidence type="ECO:0000256" key="3">
    <source>
        <dbReference type="ARBA" id="ARBA00022989"/>
    </source>
</evidence>
<feature type="transmembrane region" description="Helical" evidence="5">
    <location>
        <begin position="35"/>
        <end position="55"/>
    </location>
</feature>
<organism evidence="6">
    <name type="scientific">Arion vulgaris</name>
    <dbReference type="NCBI Taxonomy" id="1028688"/>
    <lineage>
        <taxon>Eukaryota</taxon>
        <taxon>Metazoa</taxon>
        <taxon>Spiralia</taxon>
        <taxon>Lophotrochozoa</taxon>
        <taxon>Mollusca</taxon>
        <taxon>Gastropoda</taxon>
        <taxon>Heterobranchia</taxon>
        <taxon>Euthyneura</taxon>
        <taxon>Panpulmonata</taxon>
        <taxon>Eupulmonata</taxon>
        <taxon>Stylommatophora</taxon>
        <taxon>Helicina</taxon>
        <taxon>Arionoidea</taxon>
        <taxon>Arionidae</taxon>
        <taxon>Arion</taxon>
    </lineage>
</organism>
<feature type="transmembrane region" description="Helical" evidence="5">
    <location>
        <begin position="62"/>
        <end position="83"/>
    </location>
</feature>
<dbReference type="InterPro" id="IPR036259">
    <property type="entry name" value="MFS_trans_sf"/>
</dbReference>
<evidence type="ECO:0000256" key="2">
    <source>
        <dbReference type="ARBA" id="ARBA00022692"/>
    </source>
</evidence>
<proteinExistence type="predicted"/>
<feature type="non-terminal residue" evidence="6">
    <location>
        <position position="161"/>
    </location>
</feature>
<keyword evidence="3 5" id="KW-1133">Transmembrane helix</keyword>
<evidence type="ECO:0000313" key="6">
    <source>
        <dbReference type="EMBL" id="CEK53716.1"/>
    </source>
</evidence>
<accession>A0A0B6YD08</accession>
<dbReference type="EMBL" id="HACG01006851">
    <property type="protein sequence ID" value="CEK53716.1"/>
    <property type="molecule type" value="Transcribed_RNA"/>
</dbReference>
<dbReference type="PANTHER" id="PTHR23507:SF1">
    <property type="entry name" value="FI18259P1-RELATED"/>
    <property type="match status" value="1"/>
</dbReference>
<evidence type="ECO:0000256" key="1">
    <source>
        <dbReference type="ARBA" id="ARBA00004141"/>
    </source>
</evidence>
<dbReference type="SUPFAM" id="SSF103473">
    <property type="entry name" value="MFS general substrate transporter"/>
    <property type="match status" value="1"/>
</dbReference>
<evidence type="ECO:0008006" key="7">
    <source>
        <dbReference type="Google" id="ProtNLM"/>
    </source>
</evidence>
<dbReference type="Gene3D" id="1.20.1250.20">
    <property type="entry name" value="MFS general substrate transporter like domains"/>
    <property type="match status" value="1"/>
</dbReference>
<evidence type="ECO:0000256" key="5">
    <source>
        <dbReference type="SAM" id="Phobius"/>
    </source>
</evidence>
<dbReference type="AlphaFoldDB" id="A0A0B6YD08"/>
<reference evidence="6" key="1">
    <citation type="submission" date="2014-12" db="EMBL/GenBank/DDBJ databases">
        <title>Insight into the proteome of Arion vulgaris.</title>
        <authorList>
            <person name="Aradska J."/>
            <person name="Bulat T."/>
            <person name="Smidak R."/>
            <person name="Sarate P."/>
            <person name="Gangsoo J."/>
            <person name="Sialana F."/>
            <person name="Bilban M."/>
            <person name="Lubec G."/>
        </authorList>
    </citation>
    <scope>NUCLEOTIDE SEQUENCE</scope>
    <source>
        <tissue evidence="6">Skin</tissue>
    </source>
</reference>
<comment type="subcellular location">
    <subcellularLocation>
        <location evidence="1">Membrane</location>
        <topology evidence="1">Multi-pass membrane protein</topology>
    </subcellularLocation>
</comment>
<feature type="transmembrane region" description="Helical" evidence="5">
    <location>
        <begin position="89"/>
        <end position="110"/>
    </location>
</feature>
<name>A0A0B6YD08_9EUPU</name>
<protein>
    <recommendedName>
        <fullName evidence="7">Major facilitator superfamily (MFS) profile domain-containing protein</fullName>
    </recommendedName>
</protein>
<dbReference type="PANTHER" id="PTHR23507">
    <property type="entry name" value="ZGC:174356"/>
    <property type="match status" value="1"/>
</dbReference>
<feature type="non-terminal residue" evidence="6">
    <location>
        <position position="1"/>
    </location>
</feature>
<dbReference type="GO" id="GO:0016020">
    <property type="term" value="C:membrane"/>
    <property type="evidence" value="ECO:0007669"/>
    <property type="project" value="UniProtKB-SubCell"/>
</dbReference>
<sequence>SGSMVKVIMLCLLIKLELDINFIYLGASIDGIVGSYYVATLAVTAAISDITPLAANKAVRFAIIEGIILVGGSLSQVAIGYLIKAVGFFIPVLICASLLAVCILIVIFLLPETLKNKQQFTWNIGIHIMKTYKFYFLKGPTKHSRLLYTVGLAIHLTIMFA</sequence>
<keyword evidence="2 5" id="KW-0812">Transmembrane</keyword>
<keyword evidence="4 5" id="KW-0472">Membrane</keyword>